<dbReference type="AlphaFoldDB" id="A0A9P6CWZ2"/>
<dbReference type="EMBL" id="MU155153">
    <property type="protein sequence ID" value="KAF9483486.1"/>
    <property type="molecule type" value="Genomic_DNA"/>
</dbReference>
<dbReference type="PANTHER" id="PTHR38110">
    <property type="entry name" value="CHROMOSOME 23, WHOLE GENOME SHOTGUN SEQUENCE"/>
    <property type="match status" value="1"/>
</dbReference>
<dbReference type="Pfam" id="PF13622">
    <property type="entry name" value="4HBT_3"/>
    <property type="match status" value="1"/>
</dbReference>
<dbReference type="SUPFAM" id="SSF54637">
    <property type="entry name" value="Thioesterase/thiol ester dehydrase-isomerase"/>
    <property type="match status" value="1"/>
</dbReference>
<feature type="domain" description="Acyl-CoA thioesterase-like N-terminal HotDog" evidence="1">
    <location>
        <begin position="5"/>
        <end position="82"/>
    </location>
</feature>
<gene>
    <name evidence="2" type="ORF">BDN70DRAFT_303112</name>
</gene>
<dbReference type="InterPro" id="IPR042171">
    <property type="entry name" value="Acyl-CoA_hotdog"/>
</dbReference>
<reference evidence="2" key="1">
    <citation type="submission" date="2020-11" db="EMBL/GenBank/DDBJ databases">
        <authorList>
            <consortium name="DOE Joint Genome Institute"/>
            <person name="Ahrendt S."/>
            <person name="Riley R."/>
            <person name="Andreopoulos W."/>
            <person name="Labutti K."/>
            <person name="Pangilinan J."/>
            <person name="Ruiz-Duenas F.J."/>
            <person name="Barrasa J.M."/>
            <person name="Sanchez-Garcia M."/>
            <person name="Camarero S."/>
            <person name="Miyauchi S."/>
            <person name="Serrano A."/>
            <person name="Linde D."/>
            <person name="Babiker R."/>
            <person name="Drula E."/>
            <person name="Ayuso-Fernandez I."/>
            <person name="Pacheco R."/>
            <person name="Padilla G."/>
            <person name="Ferreira P."/>
            <person name="Barriuso J."/>
            <person name="Kellner H."/>
            <person name="Castanera R."/>
            <person name="Alfaro M."/>
            <person name="Ramirez L."/>
            <person name="Pisabarro A.G."/>
            <person name="Kuo A."/>
            <person name="Tritt A."/>
            <person name="Lipzen A."/>
            <person name="He G."/>
            <person name="Yan M."/>
            <person name="Ng V."/>
            <person name="Cullen D."/>
            <person name="Martin F."/>
            <person name="Rosso M.-N."/>
            <person name="Henrissat B."/>
            <person name="Hibbett D."/>
            <person name="Martinez A.T."/>
            <person name="Grigoriev I.V."/>
        </authorList>
    </citation>
    <scope>NUCLEOTIDE SEQUENCE</scope>
    <source>
        <strain evidence="2">CIRM-BRFM 674</strain>
    </source>
</reference>
<dbReference type="InterPro" id="IPR052389">
    <property type="entry name" value="Sec_Metab_Biosynth-Assoc"/>
</dbReference>
<dbReference type="OrthoDB" id="2532955at2759"/>
<dbReference type="InterPro" id="IPR049449">
    <property type="entry name" value="TesB_ACOT8-like_N"/>
</dbReference>
<evidence type="ECO:0000313" key="2">
    <source>
        <dbReference type="EMBL" id="KAF9483486.1"/>
    </source>
</evidence>
<evidence type="ECO:0000259" key="1">
    <source>
        <dbReference type="Pfam" id="PF13622"/>
    </source>
</evidence>
<dbReference type="PANTHER" id="PTHR38110:SF1">
    <property type="entry name" value="THIOESTERASE DOMAIN-CONTAINING PROTEIN"/>
    <property type="match status" value="1"/>
</dbReference>
<keyword evidence="3" id="KW-1185">Reference proteome</keyword>
<proteinExistence type="predicted"/>
<dbReference type="InterPro" id="IPR029069">
    <property type="entry name" value="HotDog_dom_sf"/>
</dbReference>
<sequence>MDNSVPNGGYVLALILEACIQYQSTTSHVDLLHVNAHFLRATLTTTFIVCIRTIKTGSGFTNITANLLQDGIVKIMAHAIFGINGPHPKDNVNLTLNPPSKYARRHPLYTHPSQTVAVPLGEIYRFNSRVQWTREEEILAKNRVDGPNRTNSSTVGGGGLEWGTWFEFKDTNAKITTSSLAFLVDINVNTPSLLPKSERGGLNTGFSWYPTMVLSIEFKNKLPPSSAEHSTRTVGIYSRGNFVSPPQARHESYCEVWTAPSNIGVGKPTSDWRDHQVCLAISTQMALVMPMEVNERKGKSNTVKL</sequence>
<name>A0A9P6CWZ2_9AGAR</name>
<dbReference type="Gene3D" id="2.40.160.210">
    <property type="entry name" value="Acyl-CoA thioesterase, double hotdog domain"/>
    <property type="match status" value="1"/>
</dbReference>
<protein>
    <recommendedName>
        <fullName evidence="1">Acyl-CoA thioesterase-like N-terminal HotDog domain-containing protein</fullName>
    </recommendedName>
</protein>
<accession>A0A9P6CWZ2</accession>
<comment type="caution">
    <text evidence="2">The sequence shown here is derived from an EMBL/GenBank/DDBJ whole genome shotgun (WGS) entry which is preliminary data.</text>
</comment>
<evidence type="ECO:0000313" key="3">
    <source>
        <dbReference type="Proteomes" id="UP000807469"/>
    </source>
</evidence>
<organism evidence="2 3">
    <name type="scientific">Pholiota conissans</name>
    <dbReference type="NCBI Taxonomy" id="109636"/>
    <lineage>
        <taxon>Eukaryota</taxon>
        <taxon>Fungi</taxon>
        <taxon>Dikarya</taxon>
        <taxon>Basidiomycota</taxon>
        <taxon>Agaricomycotina</taxon>
        <taxon>Agaricomycetes</taxon>
        <taxon>Agaricomycetidae</taxon>
        <taxon>Agaricales</taxon>
        <taxon>Agaricineae</taxon>
        <taxon>Strophariaceae</taxon>
        <taxon>Pholiota</taxon>
    </lineage>
</organism>
<dbReference type="Proteomes" id="UP000807469">
    <property type="component" value="Unassembled WGS sequence"/>
</dbReference>